<dbReference type="EMBL" id="HACM01012449">
    <property type="protein sequence ID" value="CRZ12891.1"/>
    <property type="molecule type" value="Transcribed_RNA"/>
</dbReference>
<dbReference type="GO" id="GO:0003676">
    <property type="term" value="F:nucleic acid binding"/>
    <property type="evidence" value="ECO:0007669"/>
    <property type="project" value="InterPro"/>
</dbReference>
<proteinExistence type="predicted"/>
<dbReference type="Pfam" id="PF03184">
    <property type="entry name" value="DDE_1"/>
    <property type="match status" value="1"/>
</dbReference>
<protein>
    <recommendedName>
        <fullName evidence="1">DDE-1 domain-containing protein</fullName>
    </recommendedName>
</protein>
<sequence>ENAWNNGELMLEWVERVLNPWIKHCGRRRSLLIMDDFKGHWVDPVSTRLQGCNVDVTCIPPGYTAKLQLLDVGINKPFHDYTLNELDDWMMEMFDETTGRLPSPKRIDIAWRIDQAWASVTQ</sequence>
<feature type="non-terminal residue" evidence="2">
    <location>
        <position position="122"/>
    </location>
</feature>
<evidence type="ECO:0000259" key="1">
    <source>
        <dbReference type="Pfam" id="PF03184"/>
    </source>
</evidence>
<organism evidence="2">
    <name type="scientific">Spongospora subterranea</name>
    <dbReference type="NCBI Taxonomy" id="70186"/>
    <lineage>
        <taxon>Eukaryota</taxon>
        <taxon>Sar</taxon>
        <taxon>Rhizaria</taxon>
        <taxon>Endomyxa</taxon>
        <taxon>Phytomyxea</taxon>
        <taxon>Plasmodiophorida</taxon>
        <taxon>Plasmodiophoridae</taxon>
        <taxon>Spongospora</taxon>
    </lineage>
</organism>
<feature type="domain" description="DDE-1" evidence="1">
    <location>
        <begin position="2"/>
        <end position="120"/>
    </location>
</feature>
<dbReference type="InterPro" id="IPR004875">
    <property type="entry name" value="DDE_SF_endonuclease_dom"/>
</dbReference>
<accession>A0A0H5RGN5</accession>
<reference evidence="2" key="1">
    <citation type="submission" date="2015-04" db="EMBL/GenBank/DDBJ databases">
        <title>The genome sequence of the plant pathogenic Rhizarian Plasmodiophora brassicae reveals insights in its biotrophic life cycle and the origin of chitin synthesis.</title>
        <authorList>
            <person name="Schwelm A."/>
            <person name="Fogelqvist J."/>
            <person name="Knaust A."/>
            <person name="Julke S."/>
            <person name="Lilja T."/>
            <person name="Dhandapani V."/>
            <person name="Bonilla-Rosso G."/>
            <person name="Karlsson M."/>
            <person name="Shevchenko A."/>
            <person name="Choi S.R."/>
            <person name="Kim H.G."/>
            <person name="Park J.Y."/>
            <person name="Lim Y.P."/>
            <person name="Ludwig-Muller J."/>
            <person name="Dixelius C."/>
        </authorList>
    </citation>
    <scope>NUCLEOTIDE SEQUENCE</scope>
    <source>
        <tissue evidence="2">Potato root galls</tissue>
    </source>
</reference>
<name>A0A0H5RGN5_9EUKA</name>
<evidence type="ECO:0000313" key="2">
    <source>
        <dbReference type="EMBL" id="CRZ12891.1"/>
    </source>
</evidence>
<feature type="non-terminal residue" evidence="2">
    <location>
        <position position="1"/>
    </location>
</feature>
<dbReference type="AlphaFoldDB" id="A0A0H5RGN5"/>